<keyword evidence="1" id="KW-0238">DNA-binding</keyword>
<evidence type="ECO:0000313" key="1">
    <source>
        <dbReference type="EMBL" id="MDP9644794.1"/>
    </source>
</evidence>
<evidence type="ECO:0000313" key="2">
    <source>
        <dbReference type="Proteomes" id="UP001229486"/>
    </source>
</evidence>
<organism evidence="1 2">
    <name type="scientific">Paraburkholderia caledonica</name>
    <dbReference type="NCBI Taxonomy" id="134536"/>
    <lineage>
        <taxon>Bacteria</taxon>
        <taxon>Pseudomonadati</taxon>
        <taxon>Pseudomonadota</taxon>
        <taxon>Betaproteobacteria</taxon>
        <taxon>Burkholderiales</taxon>
        <taxon>Burkholderiaceae</taxon>
        <taxon>Paraburkholderia</taxon>
    </lineage>
</organism>
<accession>A0AB73I483</accession>
<protein>
    <submittedName>
        <fullName evidence="1">DNA-binding MarR family transcriptional regulator</fullName>
    </submittedName>
</protein>
<reference evidence="1" key="1">
    <citation type="submission" date="2023-07" db="EMBL/GenBank/DDBJ databases">
        <title>Sorghum-associated microbial communities from plants grown in Nebraska, USA.</title>
        <authorList>
            <person name="Schachtman D."/>
        </authorList>
    </citation>
    <scope>NUCLEOTIDE SEQUENCE</scope>
    <source>
        <strain evidence="1">DS1061</strain>
    </source>
</reference>
<gene>
    <name evidence="1" type="ORF">J2793_000216</name>
</gene>
<name>A0AB73I483_9BURK</name>
<dbReference type="EMBL" id="JAURTK010000001">
    <property type="protein sequence ID" value="MDP9644794.1"/>
    <property type="molecule type" value="Genomic_DNA"/>
</dbReference>
<dbReference type="RefSeq" id="WP_392392454.1">
    <property type="nucleotide sequence ID" value="NZ_JAURTK010000001.1"/>
</dbReference>
<dbReference type="AlphaFoldDB" id="A0AB73I483"/>
<proteinExistence type="predicted"/>
<dbReference type="GO" id="GO:0003677">
    <property type="term" value="F:DNA binding"/>
    <property type="evidence" value="ECO:0007669"/>
    <property type="project" value="UniProtKB-KW"/>
</dbReference>
<dbReference type="Proteomes" id="UP001229486">
    <property type="component" value="Unassembled WGS sequence"/>
</dbReference>
<comment type="caution">
    <text evidence="1">The sequence shown here is derived from an EMBL/GenBank/DDBJ whole genome shotgun (WGS) entry which is preliminary data.</text>
</comment>
<sequence>MKRDHTARASLRDNYQEPDACTVVATDNKAEKNKEAAKRKRLSASNLDAIMTPGVRYTCVALANQLNSSTRQVKASLSQLVSAGTIRHVQEDRIGRYWVPTKEERREFEQGRRERRRPLGHMLEGYDSELRRIQSLCMLVRRS</sequence>